<keyword evidence="3 5" id="KW-0518">Myosin</keyword>
<dbReference type="OrthoDB" id="9935913at2759"/>
<dbReference type="InterPro" id="IPR036961">
    <property type="entry name" value="Kinesin_motor_dom_sf"/>
</dbReference>
<dbReference type="GO" id="GO:0043491">
    <property type="term" value="P:phosphatidylinositol 3-kinase/protein kinase B signal transduction"/>
    <property type="evidence" value="ECO:0007669"/>
    <property type="project" value="TreeGrafter"/>
</dbReference>
<dbReference type="AlphaFoldDB" id="A0A1A6HXX1"/>
<sequence>MHRRTKILWQSKVHMCRGSALEKSQETGQFDELRFAAVVMYEIGGAVERNRDCLSQNLLFVMKMLADNWPSQDSPGITILIASVESAISSAEELAVRNAKARGWKSLADITGKLQRGSPHFIHCIKPNTSQLPGVFDHFYVSAQLQYLGVLGLVKLFRYGYPVRPSFEDFLSRSVWNRCSVLYRDATLMSFQQSPFRFFLEHNFQWFHCHVKTR</sequence>
<dbReference type="Gene3D" id="1.20.58.530">
    <property type="match status" value="1"/>
</dbReference>
<accession>A0A1A6HXX1</accession>
<organism evidence="7 8">
    <name type="scientific">Neotoma lepida</name>
    <name type="common">Desert woodrat</name>
    <dbReference type="NCBI Taxonomy" id="56216"/>
    <lineage>
        <taxon>Eukaryota</taxon>
        <taxon>Metazoa</taxon>
        <taxon>Chordata</taxon>
        <taxon>Craniata</taxon>
        <taxon>Vertebrata</taxon>
        <taxon>Euteleostomi</taxon>
        <taxon>Mammalia</taxon>
        <taxon>Eutheria</taxon>
        <taxon>Euarchontoglires</taxon>
        <taxon>Glires</taxon>
        <taxon>Rodentia</taxon>
        <taxon>Myomorpha</taxon>
        <taxon>Muroidea</taxon>
        <taxon>Cricetidae</taxon>
        <taxon>Neotominae</taxon>
        <taxon>Neotoma</taxon>
    </lineage>
</organism>
<dbReference type="GO" id="GO:0005654">
    <property type="term" value="C:nucleoplasm"/>
    <property type="evidence" value="ECO:0007669"/>
    <property type="project" value="TreeGrafter"/>
</dbReference>
<dbReference type="GO" id="GO:0016459">
    <property type="term" value="C:myosin complex"/>
    <property type="evidence" value="ECO:0007669"/>
    <property type="project" value="UniProtKB-KW"/>
</dbReference>
<reference evidence="7 8" key="1">
    <citation type="submission" date="2016-06" db="EMBL/GenBank/DDBJ databases">
        <title>The Draft Genome Sequence and Annotation of the Desert Woodrat Neotoma lepida.</title>
        <authorList>
            <person name="Campbell M."/>
            <person name="Oakeson K.F."/>
            <person name="Yandell M."/>
            <person name="Halpert J.R."/>
            <person name="Dearing D."/>
        </authorList>
    </citation>
    <scope>NUCLEOTIDE SEQUENCE [LARGE SCALE GENOMIC DNA]</scope>
    <source>
        <strain evidence="7">417</strain>
        <tissue evidence="7">Liver</tissue>
    </source>
</reference>
<protein>
    <recommendedName>
        <fullName evidence="6">Myosin motor domain-containing protein</fullName>
    </recommendedName>
</protein>
<dbReference type="InterPro" id="IPR052838">
    <property type="entry name" value="Myosin-XVI"/>
</dbReference>
<feature type="region of interest" description="Actin-binding" evidence="5">
    <location>
        <begin position="107"/>
        <end position="129"/>
    </location>
</feature>
<gene>
    <name evidence="7" type="ORF">A6R68_23437</name>
</gene>
<dbReference type="PROSITE" id="PS51456">
    <property type="entry name" value="MYOSIN_MOTOR"/>
    <property type="match status" value="1"/>
</dbReference>
<comment type="similarity">
    <text evidence="5">Belongs to the TRAFAC class myosin-kinesin ATPase superfamily. Myosin family.</text>
</comment>
<dbReference type="GO" id="GO:2000134">
    <property type="term" value="P:negative regulation of G1/S transition of mitotic cell cycle"/>
    <property type="evidence" value="ECO:0007669"/>
    <property type="project" value="TreeGrafter"/>
</dbReference>
<dbReference type="GO" id="GO:0048812">
    <property type="term" value="P:neuron projection morphogenesis"/>
    <property type="evidence" value="ECO:0007669"/>
    <property type="project" value="TreeGrafter"/>
</dbReference>
<evidence type="ECO:0000256" key="4">
    <source>
        <dbReference type="ARBA" id="ARBA00023175"/>
    </source>
</evidence>
<dbReference type="Pfam" id="PF00063">
    <property type="entry name" value="Myosin_head"/>
    <property type="match status" value="1"/>
</dbReference>
<dbReference type="InterPro" id="IPR001609">
    <property type="entry name" value="Myosin_head_motor_dom-like"/>
</dbReference>
<dbReference type="Gene3D" id="3.40.850.10">
    <property type="entry name" value="Kinesin motor domain"/>
    <property type="match status" value="1"/>
</dbReference>
<dbReference type="PANTHER" id="PTHR47335:SF1">
    <property type="entry name" value="UNCONVENTIONAL MYOSIN-XVI"/>
    <property type="match status" value="1"/>
</dbReference>
<evidence type="ECO:0000256" key="5">
    <source>
        <dbReference type="PROSITE-ProRule" id="PRU00782"/>
    </source>
</evidence>
<dbReference type="STRING" id="56216.A0A1A6HXX1"/>
<keyword evidence="1" id="KW-0547">Nucleotide-binding</keyword>
<evidence type="ECO:0000256" key="1">
    <source>
        <dbReference type="ARBA" id="ARBA00022741"/>
    </source>
</evidence>
<dbReference type="SUPFAM" id="SSF52540">
    <property type="entry name" value="P-loop containing nucleoside triphosphate hydrolases"/>
    <property type="match status" value="1"/>
</dbReference>
<feature type="domain" description="Myosin motor" evidence="6">
    <location>
        <begin position="1"/>
        <end position="214"/>
    </location>
</feature>
<evidence type="ECO:0000313" key="8">
    <source>
        <dbReference type="Proteomes" id="UP000092124"/>
    </source>
</evidence>
<evidence type="ECO:0000259" key="6">
    <source>
        <dbReference type="PROSITE" id="PS51456"/>
    </source>
</evidence>
<dbReference type="GO" id="GO:0019903">
    <property type="term" value="F:protein phosphatase binding"/>
    <property type="evidence" value="ECO:0007669"/>
    <property type="project" value="TreeGrafter"/>
</dbReference>
<dbReference type="GO" id="GO:0003774">
    <property type="term" value="F:cytoskeletal motor activity"/>
    <property type="evidence" value="ECO:0007669"/>
    <property type="project" value="InterPro"/>
</dbReference>
<dbReference type="EMBL" id="LZPO01008018">
    <property type="protein sequence ID" value="OBS82572.1"/>
    <property type="molecule type" value="Genomic_DNA"/>
</dbReference>
<dbReference type="GO" id="GO:0051015">
    <property type="term" value="F:actin filament binding"/>
    <property type="evidence" value="ECO:0007669"/>
    <property type="project" value="TreeGrafter"/>
</dbReference>
<name>A0A1A6HXX1_NEOLE</name>
<comment type="caution">
    <text evidence="7">The sequence shown here is derived from an EMBL/GenBank/DDBJ whole genome shotgun (WGS) entry which is preliminary data.</text>
</comment>
<keyword evidence="2" id="KW-0067">ATP-binding</keyword>
<keyword evidence="5" id="KW-0009">Actin-binding</keyword>
<dbReference type="GO" id="GO:0048471">
    <property type="term" value="C:perinuclear region of cytoplasm"/>
    <property type="evidence" value="ECO:0007669"/>
    <property type="project" value="TreeGrafter"/>
</dbReference>
<dbReference type="GO" id="GO:0005524">
    <property type="term" value="F:ATP binding"/>
    <property type="evidence" value="ECO:0007669"/>
    <property type="project" value="UniProtKB-KW"/>
</dbReference>
<dbReference type="Proteomes" id="UP000092124">
    <property type="component" value="Unassembled WGS sequence"/>
</dbReference>
<proteinExistence type="inferred from homology"/>
<comment type="caution">
    <text evidence="5">Lacks conserved residue(s) required for the propagation of feature annotation.</text>
</comment>
<evidence type="ECO:0000256" key="3">
    <source>
        <dbReference type="ARBA" id="ARBA00023123"/>
    </source>
</evidence>
<keyword evidence="8" id="KW-1185">Reference proteome</keyword>
<evidence type="ECO:0000313" key="7">
    <source>
        <dbReference type="EMBL" id="OBS82572.1"/>
    </source>
</evidence>
<dbReference type="PANTHER" id="PTHR47335">
    <property type="entry name" value="UNCONVENTIONAL MYOSIN-XVI"/>
    <property type="match status" value="1"/>
</dbReference>
<keyword evidence="4" id="KW-0505">Motor protein</keyword>
<evidence type="ECO:0000256" key="2">
    <source>
        <dbReference type="ARBA" id="ARBA00022840"/>
    </source>
</evidence>
<dbReference type="InterPro" id="IPR027417">
    <property type="entry name" value="P-loop_NTPase"/>
</dbReference>